<evidence type="ECO:0000313" key="3">
    <source>
        <dbReference type="Proteomes" id="UP000198309"/>
    </source>
</evidence>
<dbReference type="AlphaFoldDB" id="A0A239IA03"/>
<dbReference type="Pfam" id="PF09867">
    <property type="entry name" value="TagF_N"/>
    <property type="match status" value="1"/>
</dbReference>
<name>A0A239IA03_9PSED</name>
<protein>
    <submittedName>
        <fullName evidence="1">Type VI secretion-associated protein, BMA_A0400 family</fullName>
    </submittedName>
</protein>
<gene>
    <name evidence="1" type="ORF">SAMN05216189_103046</name>
    <name evidence="2" type="ORF">SAMN06295949_109134</name>
</gene>
<dbReference type="InterPro" id="IPR038225">
    <property type="entry name" value="TagF_sf"/>
</dbReference>
<sequence length="204" mass="22583">MIRVESLMGDIGWYGKIPSAGDFVGRRLAPELEDSWVDWCDAGLLRLRQDGHGFAAEQRLWNFVLPLQRPRPQLLIGCLLAGSDRVGRRYPLCALRSCTAMDWARLSPAVLAAWFARLGSLLRQGLHERWAVEALDHALLTLDSRQEAAAALPALGECIAGGASSYWWRWLDDGPGVDLLHHCGEPDVALFIRLFGNAGEGDRP</sequence>
<dbReference type="Proteomes" id="UP000199693">
    <property type="component" value="Unassembled WGS sequence"/>
</dbReference>
<dbReference type="NCBIfam" id="TIGR03373">
    <property type="entry name" value="VI_minor_4"/>
    <property type="match status" value="1"/>
</dbReference>
<dbReference type="EMBL" id="FNEC01000030">
    <property type="protein sequence ID" value="SDK16107.1"/>
    <property type="molecule type" value="Genomic_DNA"/>
</dbReference>
<keyword evidence="3" id="KW-1185">Reference proteome</keyword>
<dbReference type="EMBL" id="FZPC01000009">
    <property type="protein sequence ID" value="SNS90369.1"/>
    <property type="molecule type" value="Genomic_DNA"/>
</dbReference>
<dbReference type="Proteomes" id="UP000198309">
    <property type="component" value="Unassembled WGS sequence"/>
</dbReference>
<reference evidence="1 4" key="1">
    <citation type="submission" date="2016-10" db="EMBL/GenBank/DDBJ databases">
        <authorList>
            <person name="de Groot N.N."/>
        </authorList>
    </citation>
    <scope>NUCLEOTIDE SEQUENCE [LARGE SCALE GENOMIC DNA]</scope>
    <source>
        <strain evidence="1 4">CCM 7361</strain>
    </source>
</reference>
<accession>A0A239IA03</accession>
<evidence type="ECO:0000313" key="1">
    <source>
        <dbReference type="EMBL" id="SDK16107.1"/>
    </source>
</evidence>
<evidence type="ECO:0000313" key="4">
    <source>
        <dbReference type="Proteomes" id="UP000199693"/>
    </source>
</evidence>
<dbReference type="Gene3D" id="3.40.1730.10">
    <property type="entry name" value="pa0076 domain"/>
    <property type="match status" value="1"/>
</dbReference>
<dbReference type="RefSeq" id="WP_089391374.1">
    <property type="nucleotide sequence ID" value="NZ_FNEC01000030.1"/>
</dbReference>
<reference evidence="2 3" key="2">
    <citation type="submission" date="2017-06" db="EMBL/GenBank/DDBJ databases">
        <authorList>
            <person name="Varghese N."/>
            <person name="Submissions S."/>
        </authorList>
    </citation>
    <scope>NUCLEOTIDE SEQUENCE [LARGE SCALE GENOMIC DNA]</scope>
    <source>
        <strain evidence="2 3">RLD-1</strain>
    </source>
</reference>
<proteinExistence type="predicted"/>
<organism evidence="1 4">
    <name type="scientific">Pseudomonas delhiensis</name>
    <dbReference type="NCBI Taxonomy" id="366289"/>
    <lineage>
        <taxon>Bacteria</taxon>
        <taxon>Pseudomonadati</taxon>
        <taxon>Pseudomonadota</taxon>
        <taxon>Gammaproteobacteria</taxon>
        <taxon>Pseudomonadales</taxon>
        <taxon>Pseudomonadaceae</taxon>
        <taxon>Pseudomonas</taxon>
    </lineage>
</organism>
<dbReference type="InterPro" id="IPR017748">
    <property type="entry name" value="TagF"/>
</dbReference>
<evidence type="ECO:0000313" key="2">
    <source>
        <dbReference type="EMBL" id="SNS90369.1"/>
    </source>
</evidence>